<evidence type="ECO:0000259" key="6">
    <source>
        <dbReference type="Pfam" id="PF12460"/>
    </source>
</evidence>
<dbReference type="InterPro" id="IPR029240">
    <property type="entry name" value="MMS19_N"/>
</dbReference>
<evidence type="ECO:0000313" key="9">
    <source>
        <dbReference type="Proteomes" id="UP000494040"/>
    </source>
</evidence>
<protein>
    <recommendedName>
        <fullName evidence="5">MMS19 nucleotide excision repair protein</fullName>
    </recommendedName>
</protein>
<dbReference type="GO" id="GO:0051604">
    <property type="term" value="P:protein maturation"/>
    <property type="evidence" value="ECO:0007669"/>
    <property type="project" value="UniProtKB-UniRule"/>
</dbReference>
<dbReference type="Pfam" id="PF14500">
    <property type="entry name" value="MMS19_N"/>
    <property type="match status" value="1"/>
</dbReference>
<reference evidence="8" key="1">
    <citation type="submission" date="2022-01" db="UniProtKB">
        <authorList>
            <consortium name="EnsemblMetazoa"/>
        </authorList>
    </citation>
    <scope>IDENTIFICATION</scope>
</reference>
<keyword evidence="5" id="KW-0963">Cytoplasm</keyword>
<dbReference type="GO" id="GO:0005634">
    <property type="term" value="C:nucleus"/>
    <property type="evidence" value="ECO:0007669"/>
    <property type="project" value="UniProtKB-SubCell"/>
</dbReference>
<evidence type="ECO:0000256" key="2">
    <source>
        <dbReference type="ARBA" id="ARBA00009340"/>
    </source>
</evidence>
<dbReference type="Pfam" id="PF12460">
    <property type="entry name" value="MMS19_C"/>
    <property type="match status" value="1"/>
</dbReference>
<dbReference type="CTD" id="64210"/>
<dbReference type="GO" id="GO:0005819">
    <property type="term" value="C:spindle"/>
    <property type="evidence" value="ECO:0007669"/>
    <property type="project" value="UniProtKB-SubCell"/>
</dbReference>
<dbReference type="SUPFAM" id="SSF48371">
    <property type="entry name" value="ARM repeat"/>
    <property type="match status" value="1"/>
</dbReference>
<comment type="function">
    <text evidence="5">Key component of the cytosolic iron-sulfur protein assembly (CIA) complex, a multiprotein complex that mediates the incorporation of iron-sulfur cluster into apoproteins specifically involved in DNA metabolism and genomic integrity. In the CIA complex, MMS19 acts as an adapter between early-acting CIA components and a subset of cellular target iron-sulfur proteins.</text>
</comment>
<dbReference type="Proteomes" id="UP000494040">
    <property type="component" value="Unassembled WGS sequence"/>
</dbReference>
<dbReference type="GO" id="GO:0006281">
    <property type="term" value="P:DNA repair"/>
    <property type="evidence" value="ECO:0007669"/>
    <property type="project" value="UniProtKB-UniRule"/>
</dbReference>
<dbReference type="OrthoDB" id="342900at2759"/>
<accession>A0A8I6TJG9</accession>
<keyword evidence="5" id="KW-0227">DNA damage</keyword>
<sequence>MSADLRHILQSAEELDDIKSVVVDDVSSGKSTVLSLVESLEPYLVNKNELKRLKGTSFLSDVLQEISQDLLNEDEVKVLTAFFCDRLKDHFTVIPAALKGLQAVTSMNNLSSTAPDEILISLSQNITCQTLHQSSRLTYYNILQNLFNNKYLEVKKNSGDFVYSVVSAMDSESDPRNLMFLFNFLPQLFHRLEFEYLSEEAFTVLECYFPVDFNAKEKGAITRNDLAQGLENCFVSCENFGRFVIPLALEKLESSLKVAQMDSLKLLARGYGSWTIEAINPHVKDLWNSSKSLILPISDPELAEMAGSALVKLIQKYSTSPLSTNQSETLNQLLKDISTSSTKYLNDPTLSMFLPATKLLSSVSQSSAVACRHITKTIVSQLLVLLNFKTNTEVILATLCIILNATIRFNLWAEDENEEIRETLLQVPSVLISKLNDAQSQHGCFLCLNEIVVVLTSEMRLQIENLLLDIIPQLSSNNRDSCATFIKNISNQYPDEVRENVLSKLAINEVKPLVREKIDVLCWCTSVPLLMEYSIHEIIKCLENKSVSCVGIKSLRDYCENMAEEVVLHCLGTECALVQKLITLAKDIDEKQVDILKDFSKTIAAIVRCLLEEEQQMLISECIIQLSVECLSNNYLVLFEGILIPLRPTVKIDNCHMFINKLFEGCLTFDNETVKSSSSVLLRSIINKHPDGEDLDNTLGILSVKLNEHLKDESALSMRLAATSLLSCITKSLVLRGHRLSNQWLDKLIELLSDEPVQLMAANGFKYILTQSDDLSETNYCTIKLLHKQRVFCKMNKLISLYDNCTDSKKSAVSLAIAFILQAVPRCLVVSELKELVKVIVTCLDSNDHRVVAAILEVVSNLLESGEEVFEEQIQTFIPSFINCLQSTSMAVKMWSLECLYYYGKCTEIKILPYRLMVLNGVQPCLDDKKRLVRQRAVKVRTRWFLVGSLSEK</sequence>
<evidence type="ECO:0000259" key="7">
    <source>
        <dbReference type="Pfam" id="PF14500"/>
    </source>
</evidence>
<name>A0A8I6TJG9_CIMLE</name>
<keyword evidence="4 5" id="KW-0539">Nucleus</keyword>
<dbReference type="GO" id="GO:0016226">
    <property type="term" value="P:iron-sulfur cluster assembly"/>
    <property type="evidence" value="ECO:0007669"/>
    <property type="project" value="UniProtKB-UniRule"/>
</dbReference>
<dbReference type="EnsemblMetazoa" id="XM_014400023.2">
    <property type="protein sequence ID" value="XP_014255509.1"/>
    <property type="gene ID" value="LOC106670035"/>
</dbReference>
<comment type="subunit">
    <text evidence="5">Component of the CIA complex.</text>
</comment>
<dbReference type="InterPro" id="IPR039920">
    <property type="entry name" value="MMS19"/>
</dbReference>
<dbReference type="Gene3D" id="1.25.10.10">
    <property type="entry name" value="Leucine-rich Repeat Variant"/>
    <property type="match status" value="1"/>
</dbReference>
<organism evidence="8 9">
    <name type="scientific">Cimex lectularius</name>
    <name type="common">Bed bug</name>
    <name type="synonym">Acanthia lectularia</name>
    <dbReference type="NCBI Taxonomy" id="79782"/>
    <lineage>
        <taxon>Eukaryota</taxon>
        <taxon>Metazoa</taxon>
        <taxon>Ecdysozoa</taxon>
        <taxon>Arthropoda</taxon>
        <taxon>Hexapoda</taxon>
        <taxon>Insecta</taxon>
        <taxon>Pterygota</taxon>
        <taxon>Neoptera</taxon>
        <taxon>Paraneoptera</taxon>
        <taxon>Hemiptera</taxon>
        <taxon>Heteroptera</taxon>
        <taxon>Panheteroptera</taxon>
        <taxon>Cimicomorpha</taxon>
        <taxon>Cimicidae</taxon>
        <taxon>Cimex</taxon>
    </lineage>
</organism>
<dbReference type="AlphaFoldDB" id="A0A8I6TJG9"/>
<keyword evidence="9" id="KW-1185">Reference proteome</keyword>
<evidence type="ECO:0000256" key="4">
    <source>
        <dbReference type="ARBA" id="ARBA00023242"/>
    </source>
</evidence>
<dbReference type="PANTHER" id="PTHR12891">
    <property type="entry name" value="DNA REPAIR/TRANSCRIPTION PROTEIN MET18/MMS19"/>
    <property type="match status" value="1"/>
</dbReference>
<dbReference type="InterPro" id="IPR024687">
    <property type="entry name" value="MMS19_C"/>
</dbReference>
<comment type="subcellular location">
    <subcellularLocation>
        <location evidence="5">Cytoplasm</location>
        <location evidence="5">Cytoskeleton</location>
        <location evidence="5">Spindle</location>
    </subcellularLocation>
    <subcellularLocation>
        <location evidence="1 5">Nucleus</location>
    </subcellularLocation>
</comment>
<dbReference type="RefSeq" id="XP_014255509.1">
    <property type="nucleotide sequence ID" value="XM_014400023.2"/>
</dbReference>
<dbReference type="InterPro" id="IPR011989">
    <property type="entry name" value="ARM-like"/>
</dbReference>
<keyword evidence="3" id="KW-0677">Repeat</keyword>
<evidence type="ECO:0000256" key="3">
    <source>
        <dbReference type="ARBA" id="ARBA00022737"/>
    </source>
</evidence>
<evidence type="ECO:0000313" key="8">
    <source>
        <dbReference type="EnsemblMetazoa" id="XP_014255509.1"/>
    </source>
</evidence>
<keyword evidence="5" id="KW-0206">Cytoskeleton</keyword>
<evidence type="ECO:0000256" key="1">
    <source>
        <dbReference type="ARBA" id="ARBA00004123"/>
    </source>
</evidence>
<comment type="similarity">
    <text evidence="2 5">Belongs to the MET18/MMS19 family.</text>
</comment>
<dbReference type="KEGG" id="clec:106670035"/>
<dbReference type="OMA" id="FSFMPEF"/>
<dbReference type="InterPro" id="IPR016024">
    <property type="entry name" value="ARM-type_fold"/>
</dbReference>
<proteinExistence type="inferred from homology"/>
<dbReference type="GeneID" id="106670035"/>
<feature type="domain" description="MMS19 N-terminal" evidence="7">
    <location>
        <begin position="37"/>
        <end position="295"/>
    </location>
</feature>
<dbReference type="PANTHER" id="PTHR12891:SF0">
    <property type="entry name" value="MMS19 NUCLEOTIDE EXCISION REPAIR PROTEIN HOMOLOG"/>
    <property type="match status" value="1"/>
</dbReference>
<dbReference type="GO" id="GO:0097361">
    <property type="term" value="C:cytosolic [4Fe-4S] assembly targeting complex"/>
    <property type="evidence" value="ECO:0007669"/>
    <property type="project" value="UniProtKB-UniRule"/>
</dbReference>
<keyword evidence="5" id="KW-0234">DNA repair</keyword>
<evidence type="ECO:0000256" key="5">
    <source>
        <dbReference type="RuleBase" id="RU367072"/>
    </source>
</evidence>
<feature type="domain" description="MMS19 C-terminal" evidence="6">
    <location>
        <begin position="580"/>
        <end position="901"/>
    </location>
</feature>